<accession>A0A1X7M789</accession>
<keyword evidence="2" id="KW-1185">Reference proteome</keyword>
<evidence type="ECO:0000313" key="2">
    <source>
        <dbReference type="Proteomes" id="UP000193228"/>
    </source>
</evidence>
<protein>
    <submittedName>
        <fullName evidence="1">Uncharacterized protein</fullName>
    </submittedName>
</protein>
<dbReference type="AlphaFoldDB" id="A0A1X7M789"/>
<dbReference type="Proteomes" id="UP000193228">
    <property type="component" value="Unassembled WGS sequence"/>
</dbReference>
<dbReference type="STRING" id="1515439.SAMN06265784_12094"/>
<evidence type="ECO:0000313" key="1">
    <source>
        <dbReference type="EMBL" id="SMG61312.1"/>
    </source>
</evidence>
<reference evidence="2" key="1">
    <citation type="submission" date="2017-04" db="EMBL/GenBank/DDBJ databases">
        <authorList>
            <person name="Varghese N."/>
            <person name="Submissions S."/>
        </authorList>
    </citation>
    <scope>NUCLEOTIDE SEQUENCE [LARGE SCALE GENOMIC DNA]</scope>
    <source>
        <strain evidence="2">LMG 29540</strain>
    </source>
</reference>
<proteinExistence type="predicted"/>
<sequence>MNAKHREQRVRQAEEARDVALQNLSRARKALDQIAAIAEAPLQHDSLRSIARLAEAALVGTVRADPDYVSGEQHEQEGP</sequence>
<dbReference type="EMBL" id="FXAT01000020">
    <property type="protein sequence ID" value="SMG61312.1"/>
    <property type="molecule type" value="Genomic_DNA"/>
</dbReference>
<organism evidence="1 2">
    <name type="scientific">Paraburkholderia susongensis</name>
    <dbReference type="NCBI Taxonomy" id="1515439"/>
    <lineage>
        <taxon>Bacteria</taxon>
        <taxon>Pseudomonadati</taxon>
        <taxon>Pseudomonadota</taxon>
        <taxon>Betaproteobacteria</taxon>
        <taxon>Burkholderiales</taxon>
        <taxon>Burkholderiaceae</taxon>
        <taxon>Paraburkholderia</taxon>
    </lineage>
</organism>
<name>A0A1X7M789_9BURK</name>
<dbReference type="RefSeq" id="WP_085489791.1">
    <property type="nucleotide sequence ID" value="NZ_FXAT01000020.1"/>
</dbReference>
<gene>
    <name evidence="1" type="ORF">SAMN06265784_12094</name>
</gene>